<evidence type="ECO:0000256" key="4">
    <source>
        <dbReference type="ARBA" id="ARBA00022989"/>
    </source>
</evidence>
<feature type="transmembrane region" description="Helical" evidence="6">
    <location>
        <begin position="250"/>
        <end position="268"/>
    </location>
</feature>
<comment type="subcellular location">
    <subcellularLocation>
        <location evidence="1">Membrane</location>
        <topology evidence="1">Multi-pass membrane protein</topology>
    </subcellularLocation>
</comment>
<dbReference type="OMA" id="WSYFYLP"/>
<dbReference type="PROSITE" id="PS00216">
    <property type="entry name" value="SUGAR_TRANSPORT_1"/>
    <property type="match status" value="1"/>
</dbReference>
<feature type="transmembrane region" description="Helical" evidence="6">
    <location>
        <begin position="123"/>
        <end position="140"/>
    </location>
</feature>
<feature type="domain" description="Major facilitator superfamily (MFS) profile" evidence="7">
    <location>
        <begin position="1"/>
        <end position="272"/>
    </location>
</feature>
<name>T0M622_COLGC</name>
<dbReference type="InterPro" id="IPR005829">
    <property type="entry name" value="Sugar_transporter_CS"/>
</dbReference>
<dbReference type="GO" id="GO:0016020">
    <property type="term" value="C:membrane"/>
    <property type="evidence" value="ECO:0007669"/>
    <property type="project" value="UniProtKB-SubCell"/>
</dbReference>
<evidence type="ECO:0000256" key="3">
    <source>
        <dbReference type="ARBA" id="ARBA00022692"/>
    </source>
</evidence>
<proteinExistence type="inferred from homology"/>
<dbReference type="OrthoDB" id="6612291at2759"/>
<dbReference type="Pfam" id="PF00083">
    <property type="entry name" value="Sugar_tr"/>
    <property type="match status" value="1"/>
</dbReference>
<evidence type="ECO:0000256" key="2">
    <source>
        <dbReference type="ARBA" id="ARBA00010992"/>
    </source>
</evidence>
<comment type="similarity">
    <text evidence="2">Belongs to the major facilitator superfamily. Sugar transporter (TC 2.A.1.1) family.</text>
</comment>
<dbReference type="InterPro" id="IPR005828">
    <property type="entry name" value="MFS_sugar_transport-like"/>
</dbReference>
<dbReference type="PANTHER" id="PTHR48022:SF15">
    <property type="entry name" value="ALPHA-GLUCOSIDE TRANSPORTER, PUTATIVE (AFU_ORTHOLOGUE AFUA_5G00500)-RELATED"/>
    <property type="match status" value="1"/>
</dbReference>
<dbReference type="AlphaFoldDB" id="T0M622"/>
<keyword evidence="3 6" id="KW-0812">Transmembrane</keyword>
<evidence type="ECO:0000256" key="6">
    <source>
        <dbReference type="SAM" id="Phobius"/>
    </source>
</evidence>
<dbReference type="Gene3D" id="1.20.1250.20">
    <property type="entry name" value="MFS general substrate transporter like domains"/>
    <property type="match status" value="1"/>
</dbReference>
<feature type="transmembrane region" description="Helical" evidence="6">
    <location>
        <begin position="152"/>
        <end position="171"/>
    </location>
</feature>
<gene>
    <name evidence="8" type="ORF">CGLO_03688</name>
</gene>
<dbReference type="InterPro" id="IPR020846">
    <property type="entry name" value="MFS_dom"/>
</dbReference>
<feature type="transmembrane region" description="Helical" evidence="6">
    <location>
        <begin position="215"/>
        <end position="238"/>
    </location>
</feature>
<evidence type="ECO:0000256" key="5">
    <source>
        <dbReference type="ARBA" id="ARBA00023136"/>
    </source>
</evidence>
<feature type="transmembrane region" description="Helical" evidence="6">
    <location>
        <begin position="6"/>
        <end position="23"/>
    </location>
</feature>
<dbReference type="EMBL" id="AMYD01000756">
    <property type="protein sequence ID" value="EQB56310.1"/>
    <property type="molecule type" value="Genomic_DNA"/>
</dbReference>
<evidence type="ECO:0000256" key="1">
    <source>
        <dbReference type="ARBA" id="ARBA00004141"/>
    </source>
</evidence>
<evidence type="ECO:0000313" key="9">
    <source>
        <dbReference type="Proteomes" id="UP000015530"/>
    </source>
</evidence>
<feature type="transmembrane region" description="Helical" evidence="6">
    <location>
        <begin position="177"/>
        <end position="203"/>
    </location>
</feature>
<organism evidence="8 9">
    <name type="scientific">Colletotrichum gloeosporioides (strain Cg-14)</name>
    <name type="common">Anthracnose fungus</name>
    <name type="synonym">Glomerella cingulata</name>
    <dbReference type="NCBI Taxonomy" id="1237896"/>
    <lineage>
        <taxon>Eukaryota</taxon>
        <taxon>Fungi</taxon>
        <taxon>Dikarya</taxon>
        <taxon>Ascomycota</taxon>
        <taxon>Pezizomycotina</taxon>
        <taxon>Sordariomycetes</taxon>
        <taxon>Hypocreomycetidae</taxon>
        <taxon>Glomerellales</taxon>
        <taxon>Glomerellaceae</taxon>
        <taxon>Colletotrichum</taxon>
        <taxon>Colletotrichum gloeosporioides species complex</taxon>
    </lineage>
</organism>
<evidence type="ECO:0000259" key="7">
    <source>
        <dbReference type="PROSITE" id="PS50850"/>
    </source>
</evidence>
<dbReference type="SUPFAM" id="SSF103473">
    <property type="entry name" value="MFS general substrate transporter"/>
    <property type="match status" value="1"/>
</dbReference>
<dbReference type="STRING" id="1237896.T0M622"/>
<dbReference type="GO" id="GO:0005351">
    <property type="term" value="F:carbohydrate:proton symporter activity"/>
    <property type="evidence" value="ECO:0007669"/>
    <property type="project" value="TreeGrafter"/>
</dbReference>
<feature type="transmembrane region" description="Helical" evidence="6">
    <location>
        <begin position="87"/>
        <end position="111"/>
    </location>
</feature>
<reference evidence="9" key="1">
    <citation type="journal article" date="2013" name="Mol. Plant Microbe Interact.">
        <title>Global aspects of pacC regulation of pathogenicity genes in Colletotrichum gloeosporioides as revealed by transcriptome analysis.</title>
        <authorList>
            <person name="Alkan N."/>
            <person name="Meng X."/>
            <person name="Friedlander G."/>
            <person name="Reuveni E."/>
            <person name="Sukno S."/>
            <person name="Sherman A."/>
            <person name="Thon M."/>
            <person name="Fluhr R."/>
            <person name="Prusky D."/>
        </authorList>
    </citation>
    <scope>NUCLEOTIDE SEQUENCE [LARGE SCALE GENOMIC DNA]</scope>
    <source>
        <strain evidence="9">Cg-14</strain>
    </source>
</reference>
<dbReference type="PANTHER" id="PTHR48022">
    <property type="entry name" value="PLASTIDIC GLUCOSE TRANSPORTER 4"/>
    <property type="match status" value="1"/>
</dbReference>
<comment type="caution">
    <text evidence="8">The sequence shown here is derived from an EMBL/GenBank/DDBJ whole genome shotgun (WGS) entry which is preliminary data.</text>
</comment>
<keyword evidence="5 6" id="KW-0472">Membrane</keyword>
<dbReference type="PROSITE" id="PS50850">
    <property type="entry name" value="MFS"/>
    <property type="match status" value="1"/>
</dbReference>
<sequence>MFFFPSLVLIFFPWFPESPYFLLKHKNDKDGALNALLRLYGPSNRQLAEMQVAKMESALQSTEALNHSENRFNYIQLFKGKNLQRTIVAFTAPASQVLSGIIFVVGYLPYFLTLVGFDEVFNWNMYLFTISLSANLFSFWTVERVGRRKVTIYGLFILMVVMFIIGGLNVQPSQPKYMATIGLIYVWAAVFQLSIGPLGYTLASEVATASLRAETQAVVTVSNALFGWTFSFSVPYMINPDAGNLGGKVGFLFGGLGLFCTLLGFFLFPETKGMTFAEIDWAYLNDIKPWRFSEAIAEQRLAERAGNGFSKRTSRDGAVHVEDGRKL</sequence>
<dbReference type="Proteomes" id="UP000015530">
    <property type="component" value="Unassembled WGS sequence"/>
</dbReference>
<dbReference type="HOGENOM" id="CLU_001265_11_1_1"/>
<dbReference type="InterPro" id="IPR050360">
    <property type="entry name" value="MFS_Sugar_Transporters"/>
</dbReference>
<keyword evidence="4 6" id="KW-1133">Transmembrane helix</keyword>
<protein>
    <recommendedName>
        <fullName evidence="7">Major facilitator superfamily (MFS) profile domain-containing protein</fullName>
    </recommendedName>
</protein>
<accession>T0M622</accession>
<evidence type="ECO:0000313" key="8">
    <source>
        <dbReference type="EMBL" id="EQB56310.1"/>
    </source>
</evidence>
<dbReference type="InterPro" id="IPR036259">
    <property type="entry name" value="MFS_trans_sf"/>
</dbReference>